<comment type="pathway">
    <text evidence="3 8">Carbohydrate metabolism; tricarboxylic acid cycle; oxaloacetate from (S)-malate (quinone route): step 1/1.</text>
</comment>
<dbReference type="EMBL" id="JAAXOT010000016">
    <property type="protein sequence ID" value="NKY59618.1"/>
    <property type="molecule type" value="Genomic_DNA"/>
</dbReference>
<evidence type="ECO:0000313" key="10">
    <source>
        <dbReference type="EMBL" id="NKY59618.1"/>
    </source>
</evidence>
<evidence type="ECO:0000256" key="7">
    <source>
        <dbReference type="ARBA" id="ARBA00023002"/>
    </source>
</evidence>
<dbReference type="NCBIfam" id="NF003606">
    <property type="entry name" value="PRK05257.2-1"/>
    <property type="match status" value="1"/>
</dbReference>
<dbReference type="NCBIfam" id="TIGR01320">
    <property type="entry name" value="mal_quin_oxido"/>
    <property type="match status" value="1"/>
</dbReference>
<evidence type="ECO:0000256" key="5">
    <source>
        <dbReference type="ARBA" id="ARBA00022630"/>
    </source>
</evidence>
<evidence type="ECO:0000256" key="2">
    <source>
        <dbReference type="ARBA" id="ARBA00001974"/>
    </source>
</evidence>
<keyword evidence="6 8" id="KW-0274">FAD</keyword>
<dbReference type="UniPathway" id="UPA00223">
    <property type="reaction ID" value="UER01008"/>
</dbReference>
<dbReference type="InterPro" id="IPR036188">
    <property type="entry name" value="FAD/NAD-bd_sf"/>
</dbReference>
<keyword evidence="5 8" id="KW-0285">Flavoprotein</keyword>
<accession>A0A846YQH1</accession>
<comment type="caution">
    <text evidence="10">The sequence shown here is derived from an EMBL/GenBank/DDBJ whole genome shotgun (WGS) entry which is preliminary data.</text>
</comment>
<dbReference type="InterPro" id="IPR006231">
    <property type="entry name" value="MQO"/>
</dbReference>
<dbReference type="Pfam" id="PF06039">
    <property type="entry name" value="Mqo"/>
    <property type="match status" value="1"/>
</dbReference>
<gene>
    <name evidence="8 10" type="primary">mqo</name>
    <name evidence="10" type="ORF">HGA15_26405</name>
</gene>
<dbReference type="NCBIfam" id="NF003603">
    <property type="entry name" value="PRK05257.1-1"/>
    <property type="match status" value="1"/>
</dbReference>
<evidence type="ECO:0000256" key="3">
    <source>
        <dbReference type="ARBA" id="ARBA00005012"/>
    </source>
</evidence>
<evidence type="ECO:0000313" key="11">
    <source>
        <dbReference type="Proteomes" id="UP000570678"/>
    </source>
</evidence>
<comment type="similarity">
    <text evidence="8">Belongs to the MQO family.</text>
</comment>
<dbReference type="PANTHER" id="PTHR43104">
    <property type="entry name" value="L-2-HYDROXYGLUTARATE DEHYDROGENASE, MITOCHONDRIAL"/>
    <property type="match status" value="1"/>
</dbReference>
<evidence type="ECO:0000256" key="6">
    <source>
        <dbReference type="ARBA" id="ARBA00022827"/>
    </source>
</evidence>
<dbReference type="Proteomes" id="UP000570678">
    <property type="component" value="Unassembled WGS sequence"/>
</dbReference>
<sequence length="531" mass="56793">MRPCPSGPHPGRECVPRAPGQGSRTPVPNVAQTEKTDVVLIGAGIMSATLGALLRQLQPDWSITVFERLDAAAAESSDPWNNAGTGHSALCELNYSPQKPDGSVDIGKAVDINERFQVSRQFWAYAVENGILGDPSRFINPIPHVSFVHGADDVEYLRKRYEALARHPLFAGMEYIDSPDEFARRLPLMARGRDFSDPIALNWTDGGTDINFGSLTKELLAHIGATGGEIAFGNEVRNLSKQRDGSWKVSVRNTRTGRRRTLISKFVFVGAGGGALPLLQKSGIKEISGFAGFPVSGQFLRCTNPGLVGKHEAKVYGKAAVGAPPMSVPHLDTRVINGKPGLLFGPYAGWTPKFLKDGSNADLFKSINPGNLAPMLGVGITELGLVKYLVTELMKSQAGRVYTMEEFIPRAEGSDWELITAGQRVQTIRRKGAGGVLELGTAVIAAQDGSIAGLLGASPGASTCVTAMLDVLERCFPTEYASWTPKLKEMVPSLGVKLSENQALFGEVWDWTGKALQLTGSGAHAVVSTGA</sequence>
<evidence type="ECO:0000256" key="8">
    <source>
        <dbReference type="HAMAP-Rule" id="MF_00212"/>
    </source>
</evidence>
<comment type="cofactor">
    <cofactor evidence="2 8">
        <name>FAD</name>
        <dbReference type="ChEBI" id="CHEBI:57692"/>
    </cofactor>
</comment>
<name>A0A846YQH1_9NOCA</name>
<evidence type="ECO:0000256" key="4">
    <source>
        <dbReference type="ARBA" id="ARBA00022532"/>
    </source>
</evidence>
<evidence type="ECO:0000256" key="1">
    <source>
        <dbReference type="ARBA" id="ARBA00001139"/>
    </source>
</evidence>
<feature type="compositionally biased region" description="Polar residues" evidence="9">
    <location>
        <begin position="22"/>
        <end position="31"/>
    </location>
</feature>
<protein>
    <recommendedName>
        <fullName evidence="8">Probable malate:quinone oxidoreductase</fullName>
        <ecNumber evidence="8">1.1.5.4</ecNumber>
    </recommendedName>
    <alternativeName>
        <fullName evidence="8">MQO</fullName>
    </alternativeName>
    <alternativeName>
        <fullName evidence="8">Malate dehydrogenase [quinone]</fullName>
    </alternativeName>
</protein>
<organism evidence="10 11">
    <name type="scientific">Nocardia flavorosea</name>
    <dbReference type="NCBI Taxonomy" id="53429"/>
    <lineage>
        <taxon>Bacteria</taxon>
        <taxon>Bacillati</taxon>
        <taxon>Actinomycetota</taxon>
        <taxon>Actinomycetes</taxon>
        <taxon>Mycobacteriales</taxon>
        <taxon>Nocardiaceae</taxon>
        <taxon>Nocardia</taxon>
    </lineage>
</organism>
<dbReference type="NCBIfam" id="NF003605">
    <property type="entry name" value="PRK05257.1-4"/>
    <property type="match status" value="1"/>
</dbReference>
<keyword evidence="7 8" id="KW-0560">Oxidoreductase</keyword>
<dbReference type="NCBIfam" id="NF003611">
    <property type="entry name" value="PRK05257.3-2"/>
    <property type="match status" value="1"/>
</dbReference>
<dbReference type="GO" id="GO:0006099">
    <property type="term" value="P:tricarboxylic acid cycle"/>
    <property type="evidence" value="ECO:0007669"/>
    <property type="project" value="UniProtKB-UniRule"/>
</dbReference>
<keyword evidence="4 8" id="KW-0816">Tricarboxylic acid cycle</keyword>
<dbReference type="GO" id="GO:0008924">
    <property type="term" value="F:L-malate dehydrogenase (quinone) activity"/>
    <property type="evidence" value="ECO:0007669"/>
    <property type="project" value="UniProtKB-UniRule"/>
</dbReference>
<dbReference type="GO" id="GO:0047545">
    <property type="term" value="F:(S)-2-hydroxyglutarate dehydrogenase activity"/>
    <property type="evidence" value="ECO:0007669"/>
    <property type="project" value="TreeGrafter"/>
</dbReference>
<comment type="catalytic activity">
    <reaction evidence="1 8">
        <text>(S)-malate + a quinone = a quinol + oxaloacetate</text>
        <dbReference type="Rhea" id="RHEA:46012"/>
        <dbReference type="ChEBI" id="CHEBI:15589"/>
        <dbReference type="ChEBI" id="CHEBI:16452"/>
        <dbReference type="ChEBI" id="CHEBI:24646"/>
        <dbReference type="ChEBI" id="CHEBI:132124"/>
        <dbReference type="EC" id="1.1.5.4"/>
    </reaction>
</comment>
<dbReference type="NCBIfam" id="NF009875">
    <property type="entry name" value="PRK13339.1"/>
    <property type="match status" value="1"/>
</dbReference>
<proteinExistence type="inferred from homology"/>
<dbReference type="Gene3D" id="3.50.50.60">
    <property type="entry name" value="FAD/NAD(P)-binding domain"/>
    <property type="match status" value="1"/>
</dbReference>
<keyword evidence="11" id="KW-1185">Reference proteome</keyword>
<dbReference type="EC" id="1.1.5.4" evidence="8"/>
<reference evidence="10 11" key="1">
    <citation type="submission" date="2020-04" db="EMBL/GenBank/DDBJ databases">
        <title>MicrobeNet Type strains.</title>
        <authorList>
            <person name="Nicholson A.C."/>
        </authorList>
    </citation>
    <scope>NUCLEOTIDE SEQUENCE [LARGE SCALE GENOMIC DNA]</scope>
    <source>
        <strain evidence="10 11">JCM 3332</strain>
    </source>
</reference>
<evidence type="ECO:0000256" key="9">
    <source>
        <dbReference type="SAM" id="MobiDB-lite"/>
    </source>
</evidence>
<dbReference type="Gene3D" id="3.30.9.10">
    <property type="entry name" value="D-Amino Acid Oxidase, subunit A, domain 2"/>
    <property type="match status" value="1"/>
</dbReference>
<dbReference type="PANTHER" id="PTHR43104:SF2">
    <property type="entry name" value="L-2-HYDROXYGLUTARATE DEHYDROGENASE, MITOCHONDRIAL"/>
    <property type="match status" value="1"/>
</dbReference>
<dbReference type="SUPFAM" id="SSF51905">
    <property type="entry name" value="FAD/NAD(P)-binding domain"/>
    <property type="match status" value="1"/>
</dbReference>
<dbReference type="AlphaFoldDB" id="A0A846YQH1"/>
<feature type="region of interest" description="Disordered" evidence="9">
    <location>
        <begin position="1"/>
        <end position="31"/>
    </location>
</feature>
<dbReference type="HAMAP" id="MF_00212">
    <property type="entry name" value="MQO"/>
    <property type="match status" value="1"/>
</dbReference>